<evidence type="ECO:0000256" key="4">
    <source>
        <dbReference type="PROSITE-ProRule" id="PRU00433"/>
    </source>
</evidence>
<reference evidence="7 8" key="1">
    <citation type="journal article" date="2010" name="Stand. Genomic Sci.">
        <title>Complete genome sequence of Arcobacter nitrofigilis type strain (CI).</title>
        <authorList>
            <person name="Pati A."/>
            <person name="Gronow S."/>
            <person name="Lapidus A."/>
            <person name="Copeland A."/>
            <person name="Glavina Del Rio T."/>
            <person name="Nolan M."/>
            <person name="Lucas S."/>
            <person name="Tice H."/>
            <person name="Cheng J.F."/>
            <person name="Han C."/>
            <person name="Chertkov O."/>
            <person name="Bruce D."/>
            <person name="Tapia R."/>
            <person name="Goodwin L."/>
            <person name="Pitluck S."/>
            <person name="Liolios K."/>
            <person name="Ivanova N."/>
            <person name="Mavromatis K."/>
            <person name="Chen A."/>
            <person name="Palaniappan K."/>
            <person name="Land M."/>
            <person name="Hauser L."/>
            <person name="Chang Y.J."/>
            <person name="Jeffries C.D."/>
            <person name="Detter J.C."/>
            <person name="Rohde M."/>
            <person name="Goker M."/>
            <person name="Bristow J."/>
            <person name="Eisen J.A."/>
            <person name="Markowitz V."/>
            <person name="Hugenholtz P."/>
            <person name="Klenk H.P."/>
            <person name="Kyrpides N.C."/>
        </authorList>
    </citation>
    <scope>NUCLEOTIDE SEQUENCE [LARGE SCALE GENOMIC DNA]</scope>
    <source>
        <strain evidence="8">ATCC 33309 / DSM 7299 / CCUG 15893 / LMG 7604 / NCTC 12251 / CI</strain>
    </source>
</reference>
<evidence type="ECO:0000313" key="8">
    <source>
        <dbReference type="Proteomes" id="UP000000939"/>
    </source>
</evidence>
<dbReference type="eggNOG" id="COG3258">
    <property type="taxonomic scope" value="Bacteria"/>
</dbReference>
<dbReference type="GO" id="GO:0020037">
    <property type="term" value="F:heme binding"/>
    <property type="evidence" value="ECO:0007669"/>
    <property type="project" value="InterPro"/>
</dbReference>
<dbReference type="GO" id="GO:0046872">
    <property type="term" value="F:metal ion binding"/>
    <property type="evidence" value="ECO:0007669"/>
    <property type="project" value="UniProtKB-KW"/>
</dbReference>
<dbReference type="STRING" id="572480.Arnit_2099"/>
<dbReference type="AlphaFoldDB" id="D5V0E1"/>
<dbReference type="EMBL" id="CP001999">
    <property type="protein sequence ID" value="ADG93753.1"/>
    <property type="molecule type" value="Genomic_DNA"/>
</dbReference>
<organism evidence="7 8">
    <name type="scientific">Arcobacter nitrofigilis (strain ATCC 33309 / DSM 7299 / CCUG 15893 / LMG 7604 / NCTC 12251 / CI)</name>
    <name type="common">Campylobacter nitrofigilis</name>
    <dbReference type="NCBI Taxonomy" id="572480"/>
    <lineage>
        <taxon>Bacteria</taxon>
        <taxon>Pseudomonadati</taxon>
        <taxon>Campylobacterota</taxon>
        <taxon>Epsilonproteobacteria</taxon>
        <taxon>Campylobacterales</taxon>
        <taxon>Arcobacteraceae</taxon>
        <taxon>Arcobacter</taxon>
    </lineage>
</organism>
<dbReference type="PROSITE" id="PS51007">
    <property type="entry name" value="CYTC"/>
    <property type="match status" value="2"/>
</dbReference>
<dbReference type="HOGENOM" id="CLU_058582_2_0_7"/>
<dbReference type="InterPro" id="IPR051459">
    <property type="entry name" value="Cytochrome_c-type_DH"/>
</dbReference>
<evidence type="ECO:0000259" key="6">
    <source>
        <dbReference type="PROSITE" id="PS51007"/>
    </source>
</evidence>
<dbReference type="SUPFAM" id="SSF46626">
    <property type="entry name" value="Cytochrome c"/>
    <property type="match status" value="2"/>
</dbReference>
<proteinExistence type="predicted"/>
<evidence type="ECO:0000256" key="5">
    <source>
        <dbReference type="SAM" id="SignalP"/>
    </source>
</evidence>
<keyword evidence="3 4" id="KW-0408">Iron</keyword>
<gene>
    <name evidence="7" type="ordered locus">Arnit_2099</name>
</gene>
<protein>
    <submittedName>
        <fullName evidence="7">Cytochrome c class I</fullName>
    </submittedName>
</protein>
<dbReference type="GO" id="GO:0009055">
    <property type="term" value="F:electron transfer activity"/>
    <property type="evidence" value="ECO:0007669"/>
    <property type="project" value="InterPro"/>
</dbReference>
<feature type="domain" description="Cytochrome c" evidence="6">
    <location>
        <begin position="32"/>
        <end position="136"/>
    </location>
</feature>
<dbReference type="Pfam" id="PF00034">
    <property type="entry name" value="Cytochrom_C"/>
    <property type="match status" value="1"/>
</dbReference>
<sequence length="307" mass="33842" precursor="true">MKKLLLLIAFSLIAFAQTPEVPKEYPKGELGRMVKLGEAIMNETNTHPLTKDLVGNSLQCKSCHLPGNDGKPGTITTVGTFRGTAASFPAFSKREKTVQTLQDRINNCYMRSMDGKRPIIDTEASVAMAAYITWLSTGFPIQMEEHRPCSVLTSKRWAANQKKFGAIQKKATHKNYVAGKKIFEAKCASCHGMNGKGTGNFPPLWGQDKNGKWLSYNTGAGMSKLNKAPAWIQENMPFGQGGTLSDQEAADVALYVDAQPRASFSLKDHLLPKEEMGHYNSKVHEEKHSVESNFKDFGLDLAKIKGE</sequence>
<keyword evidence="2 4" id="KW-0479">Metal-binding</keyword>
<dbReference type="PANTHER" id="PTHR35008:SF9">
    <property type="entry name" value="CYTOCHROME C DOMAIN-CONTAINING PROTEIN"/>
    <property type="match status" value="1"/>
</dbReference>
<accession>D5V0E1</accession>
<evidence type="ECO:0000256" key="1">
    <source>
        <dbReference type="ARBA" id="ARBA00022617"/>
    </source>
</evidence>
<dbReference type="KEGG" id="ant:Arnit_2099"/>
<dbReference type="Proteomes" id="UP000000939">
    <property type="component" value="Chromosome"/>
</dbReference>
<dbReference type="RefSeq" id="WP_013135898.1">
    <property type="nucleotide sequence ID" value="NC_014166.1"/>
</dbReference>
<feature type="domain" description="Cytochrome c" evidence="6">
    <location>
        <begin position="174"/>
        <end position="260"/>
    </location>
</feature>
<keyword evidence="1 4" id="KW-0349">Heme</keyword>
<keyword evidence="8" id="KW-1185">Reference proteome</keyword>
<dbReference type="InterPro" id="IPR036909">
    <property type="entry name" value="Cyt_c-like_dom_sf"/>
</dbReference>
<feature type="signal peptide" evidence="5">
    <location>
        <begin position="1"/>
        <end position="16"/>
    </location>
</feature>
<dbReference type="PANTHER" id="PTHR35008">
    <property type="entry name" value="BLL4482 PROTEIN-RELATED"/>
    <property type="match status" value="1"/>
</dbReference>
<feature type="chain" id="PRO_5003077959" evidence="5">
    <location>
        <begin position="17"/>
        <end position="307"/>
    </location>
</feature>
<dbReference type="InterPro" id="IPR009056">
    <property type="entry name" value="Cyt_c-like_dom"/>
</dbReference>
<evidence type="ECO:0000313" key="7">
    <source>
        <dbReference type="EMBL" id="ADG93753.1"/>
    </source>
</evidence>
<name>D5V0E1_ARCNC</name>
<dbReference type="Pfam" id="PF21342">
    <property type="entry name" value="SoxA-TsdA_cyt-c"/>
    <property type="match status" value="1"/>
</dbReference>
<evidence type="ECO:0000256" key="2">
    <source>
        <dbReference type="ARBA" id="ARBA00022723"/>
    </source>
</evidence>
<keyword evidence="5" id="KW-0732">Signal</keyword>
<evidence type="ECO:0000256" key="3">
    <source>
        <dbReference type="ARBA" id="ARBA00023004"/>
    </source>
</evidence>
<dbReference type="Gene3D" id="1.10.760.10">
    <property type="entry name" value="Cytochrome c-like domain"/>
    <property type="match status" value="2"/>
</dbReference>
<dbReference type="OrthoDB" id="9808312at2"/>